<proteinExistence type="predicted"/>
<accession>A0AAE2BVG7</accession>
<dbReference type="Proteomes" id="UP001289374">
    <property type="component" value="Unassembled WGS sequence"/>
</dbReference>
<reference evidence="2" key="1">
    <citation type="submission" date="2020-06" db="EMBL/GenBank/DDBJ databases">
        <authorList>
            <person name="Li T."/>
            <person name="Hu X."/>
            <person name="Zhang T."/>
            <person name="Song X."/>
            <person name="Zhang H."/>
            <person name="Dai N."/>
            <person name="Sheng W."/>
            <person name="Hou X."/>
            <person name="Wei L."/>
        </authorList>
    </citation>
    <scope>NUCLEOTIDE SEQUENCE</scope>
    <source>
        <strain evidence="2">K16</strain>
        <tissue evidence="2">Leaf</tissue>
    </source>
</reference>
<organism evidence="2 3">
    <name type="scientific">Sesamum angolense</name>
    <dbReference type="NCBI Taxonomy" id="2727404"/>
    <lineage>
        <taxon>Eukaryota</taxon>
        <taxon>Viridiplantae</taxon>
        <taxon>Streptophyta</taxon>
        <taxon>Embryophyta</taxon>
        <taxon>Tracheophyta</taxon>
        <taxon>Spermatophyta</taxon>
        <taxon>Magnoliopsida</taxon>
        <taxon>eudicotyledons</taxon>
        <taxon>Gunneridae</taxon>
        <taxon>Pentapetalae</taxon>
        <taxon>asterids</taxon>
        <taxon>lamiids</taxon>
        <taxon>Lamiales</taxon>
        <taxon>Pedaliaceae</taxon>
        <taxon>Sesamum</taxon>
    </lineage>
</organism>
<gene>
    <name evidence="2" type="ORF">Sango_1406100</name>
</gene>
<dbReference type="PANTHER" id="PTHR37187">
    <property type="entry name" value="EXPRESSED PROTEIN"/>
    <property type="match status" value="1"/>
</dbReference>
<feature type="compositionally biased region" description="Low complexity" evidence="1">
    <location>
        <begin position="163"/>
        <end position="178"/>
    </location>
</feature>
<reference evidence="2" key="2">
    <citation type="journal article" date="2024" name="Plant">
        <title>Genomic evolution and insights into agronomic trait innovations of Sesamum species.</title>
        <authorList>
            <person name="Miao H."/>
            <person name="Wang L."/>
            <person name="Qu L."/>
            <person name="Liu H."/>
            <person name="Sun Y."/>
            <person name="Le M."/>
            <person name="Wang Q."/>
            <person name="Wei S."/>
            <person name="Zheng Y."/>
            <person name="Lin W."/>
            <person name="Duan Y."/>
            <person name="Cao H."/>
            <person name="Xiong S."/>
            <person name="Wang X."/>
            <person name="Wei L."/>
            <person name="Li C."/>
            <person name="Ma Q."/>
            <person name="Ju M."/>
            <person name="Zhao R."/>
            <person name="Li G."/>
            <person name="Mu C."/>
            <person name="Tian Q."/>
            <person name="Mei H."/>
            <person name="Zhang T."/>
            <person name="Gao T."/>
            <person name="Zhang H."/>
        </authorList>
    </citation>
    <scope>NUCLEOTIDE SEQUENCE</scope>
    <source>
        <strain evidence="2">K16</strain>
    </source>
</reference>
<feature type="region of interest" description="Disordered" evidence="1">
    <location>
        <begin position="1"/>
        <end position="29"/>
    </location>
</feature>
<name>A0AAE2BVG7_9LAMI</name>
<dbReference type="AlphaFoldDB" id="A0AAE2BVG7"/>
<evidence type="ECO:0000313" key="3">
    <source>
        <dbReference type="Proteomes" id="UP001289374"/>
    </source>
</evidence>
<feature type="compositionally biased region" description="Basic and acidic residues" evidence="1">
    <location>
        <begin position="67"/>
        <end position="78"/>
    </location>
</feature>
<feature type="region of interest" description="Disordered" evidence="1">
    <location>
        <begin position="317"/>
        <end position="343"/>
    </location>
</feature>
<comment type="caution">
    <text evidence="2">The sequence shown here is derived from an EMBL/GenBank/DDBJ whole genome shotgun (WGS) entry which is preliminary data.</text>
</comment>
<feature type="compositionally biased region" description="Low complexity" evidence="1">
    <location>
        <begin position="19"/>
        <end position="29"/>
    </location>
</feature>
<dbReference type="PANTHER" id="PTHR37187:SF7">
    <property type="entry name" value="EXPRESSED PROTEIN"/>
    <property type="match status" value="1"/>
</dbReference>
<feature type="region of interest" description="Disordered" evidence="1">
    <location>
        <begin position="62"/>
        <end position="187"/>
    </location>
</feature>
<evidence type="ECO:0000256" key="1">
    <source>
        <dbReference type="SAM" id="MobiDB-lite"/>
    </source>
</evidence>
<dbReference type="EMBL" id="JACGWL010000007">
    <property type="protein sequence ID" value="KAK4399306.1"/>
    <property type="molecule type" value="Genomic_DNA"/>
</dbReference>
<evidence type="ECO:0000313" key="2">
    <source>
        <dbReference type="EMBL" id="KAK4399306.1"/>
    </source>
</evidence>
<feature type="compositionally biased region" description="Basic residues" evidence="1">
    <location>
        <begin position="1"/>
        <end position="16"/>
    </location>
</feature>
<protein>
    <submittedName>
        <fullName evidence="2">Uncharacterized protein</fullName>
    </submittedName>
</protein>
<sequence>MPSGAKKRKAAKKKKGNQSNNHPNPSSASAYSHVFLKLSLGSAGGHGLEYIDVEFVLMPEVSGSGDEDVKHQDDKGSDVGEVSSPASQDHHHHENLLTEGEEEEIEKEGNLSNPPPVGELKTDSDQVQKALESVVRVEREIKIDDELGHRDETIDHDESTTKSYDGGSSGSSSSSSNSSDDESQGIKNSEAAVDISSVVDSAKVADSLSAMSADSIFSAQTKEARDSVAEKISVSGEQVGVDMSSPTNIAVPPYVVESVAQENGGKKLSSVEDNVGTSMACVYAALEWKEEAIVQTTATISDPKECVTEEADDRLTLPYNAPNADNGAEHKKDSGVTQPLLVPSPHPVHRTSWKSCCGLFEVFSGSGA</sequence>
<feature type="compositionally biased region" description="Basic and acidic residues" evidence="1">
    <location>
        <begin position="135"/>
        <end position="160"/>
    </location>
</feature>
<keyword evidence="3" id="KW-1185">Reference proteome</keyword>